<evidence type="ECO:0000313" key="2">
    <source>
        <dbReference type="EnsemblMetazoa" id="XP_022664366"/>
    </source>
</evidence>
<feature type="chain" id="PRO_5029802080" evidence="1">
    <location>
        <begin position="29"/>
        <end position="167"/>
    </location>
</feature>
<evidence type="ECO:0000256" key="1">
    <source>
        <dbReference type="SAM" id="SignalP"/>
    </source>
</evidence>
<keyword evidence="1" id="KW-0732">Signal</keyword>
<feature type="signal peptide" evidence="1">
    <location>
        <begin position="1"/>
        <end position="28"/>
    </location>
</feature>
<sequence length="167" mass="18213">MGRTAVANPSFALATLVMIILYAEICQGGVFNSDGSSYGNQDGYEDEEFENFESGPFLPVVPGIGMGLDPSQLQNLLSSFGEPEVYDIPAVSEHVYGSPSKVVIGGYDGPIKKLQGTIQSFHQVRTIDNGGHAVESSMHRSIDQYVGKMTSHHKRSEYDDFSFPADW</sequence>
<protein>
    <submittedName>
        <fullName evidence="2">Uncharacterized protein</fullName>
    </submittedName>
</protein>
<evidence type="ECO:0000313" key="3">
    <source>
        <dbReference type="Proteomes" id="UP000594260"/>
    </source>
</evidence>
<dbReference type="InParanoid" id="A0A7M7KQ99"/>
<accession>A0A7M7KQ99</accession>
<dbReference type="Proteomes" id="UP000594260">
    <property type="component" value="Unplaced"/>
</dbReference>
<dbReference type="EnsemblMetazoa" id="XM_022808631">
    <property type="protein sequence ID" value="XP_022664366"/>
    <property type="gene ID" value="LOC111251729"/>
</dbReference>
<dbReference type="AlphaFoldDB" id="A0A7M7KQ99"/>
<dbReference type="KEGG" id="vde:111251729"/>
<keyword evidence="3" id="KW-1185">Reference proteome</keyword>
<name>A0A7M7KQ99_VARDE</name>
<proteinExistence type="predicted"/>
<dbReference type="RefSeq" id="XP_022664366.1">
    <property type="nucleotide sequence ID" value="XM_022808631.1"/>
</dbReference>
<dbReference type="GeneID" id="111251729"/>
<organism evidence="2 3">
    <name type="scientific">Varroa destructor</name>
    <name type="common">Honeybee mite</name>
    <dbReference type="NCBI Taxonomy" id="109461"/>
    <lineage>
        <taxon>Eukaryota</taxon>
        <taxon>Metazoa</taxon>
        <taxon>Ecdysozoa</taxon>
        <taxon>Arthropoda</taxon>
        <taxon>Chelicerata</taxon>
        <taxon>Arachnida</taxon>
        <taxon>Acari</taxon>
        <taxon>Parasitiformes</taxon>
        <taxon>Mesostigmata</taxon>
        <taxon>Gamasina</taxon>
        <taxon>Dermanyssoidea</taxon>
        <taxon>Varroidae</taxon>
        <taxon>Varroa</taxon>
    </lineage>
</organism>
<reference evidence="2" key="1">
    <citation type="submission" date="2021-01" db="UniProtKB">
        <authorList>
            <consortium name="EnsemblMetazoa"/>
        </authorList>
    </citation>
    <scope>IDENTIFICATION</scope>
</reference>